<reference evidence="2 3" key="1">
    <citation type="submission" date="2021-06" db="EMBL/GenBank/DDBJ databases">
        <authorList>
            <person name="Palmer J.M."/>
        </authorList>
    </citation>
    <scope>NUCLEOTIDE SEQUENCE [LARGE SCALE GENOMIC DNA]</scope>
    <source>
        <strain evidence="2 3">GA_2019</strain>
        <tissue evidence="2">Muscle</tissue>
    </source>
</reference>
<feature type="region of interest" description="Disordered" evidence="1">
    <location>
        <begin position="86"/>
        <end position="107"/>
    </location>
</feature>
<protein>
    <submittedName>
        <fullName evidence="2">Uncharacterized protein</fullName>
    </submittedName>
</protein>
<organism evidence="2 3">
    <name type="scientific">Goodea atripinnis</name>
    <dbReference type="NCBI Taxonomy" id="208336"/>
    <lineage>
        <taxon>Eukaryota</taxon>
        <taxon>Metazoa</taxon>
        <taxon>Chordata</taxon>
        <taxon>Craniata</taxon>
        <taxon>Vertebrata</taxon>
        <taxon>Euteleostomi</taxon>
        <taxon>Actinopterygii</taxon>
        <taxon>Neopterygii</taxon>
        <taxon>Teleostei</taxon>
        <taxon>Neoteleostei</taxon>
        <taxon>Acanthomorphata</taxon>
        <taxon>Ovalentaria</taxon>
        <taxon>Atherinomorphae</taxon>
        <taxon>Cyprinodontiformes</taxon>
        <taxon>Goodeidae</taxon>
        <taxon>Goodea</taxon>
    </lineage>
</organism>
<evidence type="ECO:0000256" key="1">
    <source>
        <dbReference type="SAM" id="MobiDB-lite"/>
    </source>
</evidence>
<evidence type="ECO:0000313" key="3">
    <source>
        <dbReference type="Proteomes" id="UP001476798"/>
    </source>
</evidence>
<sequence length="142" mass="15791">MMDCIVLLSQEKKGGGGCRKEGWRRRRRERMSKRVRGSGVVRYSSEGHGSLALAKNTVLNTCSCLRRPFNLLITCQSITRQPDQMSGAARTCTGKDNRKGEEEGGLGKKRREGLGQIACLGELKMKIKLLEQLHVLILSFLG</sequence>
<dbReference type="Proteomes" id="UP001476798">
    <property type="component" value="Unassembled WGS sequence"/>
</dbReference>
<accession>A0ABV0PLC4</accession>
<gene>
    <name evidence="2" type="ORF">GOODEAATRI_006415</name>
</gene>
<name>A0ABV0PLC4_9TELE</name>
<proteinExistence type="predicted"/>
<dbReference type="EMBL" id="JAHRIO010080269">
    <property type="protein sequence ID" value="MEQ2184300.1"/>
    <property type="molecule type" value="Genomic_DNA"/>
</dbReference>
<evidence type="ECO:0000313" key="2">
    <source>
        <dbReference type="EMBL" id="MEQ2184300.1"/>
    </source>
</evidence>
<comment type="caution">
    <text evidence="2">The sequence shown here is derived from an EMBL/GenBank/DDBJ whole genome shotgun (WGS) entry which is preliminary data.</text>
</comment>
<keyword evidence="3" id="KW-1185">Reference proteome</keyword>
<feature type="compositionally biased region" description="Basic and acidic residues" evidence="1">
    <location>
        <begin position="93"/>
        <end position="106"/>
    </location>
</feature>